<sequence length="321" mass="35483">MGTLPVSDTALQTLVETLIQQEGLPPGYHRTVATTILPLARYIQALHERLGRPVVVGIHGAQGTGKSTLTLFLKQLLDHHFHLRAAAFSLDDLYLTRAERQTLADTVHPLLLTRGVPGTHDVALGLRLMDALVSAKPGQTTSIPSFDKARDDRAPDDQWPVFEGPAQVILFEGWCVAARPEPDADLARPVNALEAEEDADGAWRRYVNDCLKGPYRELFERLDTLVMLKAPSLACVREWRTLQEHKLAEKVGSAPESGNDAAGAPPSRIMSDQAVARFIMHYQRTTEHCLRDLPDRADVLIEVAPDHSLSEPRFRPPPATE</sequence>
<name>A0A1V2DTW5_9GAMM</name>
<evidence type="ECO:0000313" key="1">
    <source>
        <dbReference type="EMBL" id="ONF43816.1"/>
    </source>
</evidence>
<organism evidence="1 2">
    <name type="scientific">Marinobacter lutaoensis</name>
    <dbReference type="NCBI Taxonomy" id="135739"/>
    <lineage>
        <taxon>Bacteria</taxon>
        <taxon>Pseudomonadati</taxon>
        <taxon>Pseudomonadota</taxon>
        <taxon>Gammaproteobacteria</taxon>
        <taxon>Pseudomonadales</taxon>
        <taxon>Marinobacteraceae</taxon>
        <taxon>Marinobacter</taxon>
    </lineage>
</organism>
<gene>
    <name evidence="1" type="ORF">BTO32_09190</name>
</gene>
<comment type="caution">
    <text evidence="1">The sequence shown here is derived from an EMBL/GenBank/DDBJ whole genome shotgun (WGS) entry which is preliminary data.</text>
</comment>
<dbReference type="EMBL" id="MSCW01000006">
    <property type="protein sequence ID" value="ONF43816.1"/>
    <property type="molecule type" value="Genomic_DNA"/>
</dbReference>
<keyword evidence="2" id="KW-1185">Reference proteome</keyword>
<dbReference type="OrthoDB" id="455474at2"/>
<dbReference type="STRING" id="135739.BTO32_09190"/>
<evidence type="ECO:0000313" key="2">
    <source>
        <dbReference type="Proteomes" id="UP000189339"/>
    </source>
</evidence>
<proteinExistence type="predicted"/>
<dbReference type="SUPFAM" id="SSF52540">
    <property type="entry name" value="P-loop containing nucleoside triphosphate hydrolases"/>
    <property type="match status" value="1"/>
</dbReference>
<evidence type="ECO:0008006" key="3">
    <source>
        <dbReference type="Google" id="ProtNLM"/>
    </source>
</evidence>
<reference evidence="1 2" key="1">
    <citation type="submission" date="2016-12" db="EMBL/GenBank/DDBJ databases">
        <title>Marinobacter lutaoensis whole genome sequencing.</title>
        <authorList>
            <person name="Verma A."/>
            <person name="Krishnamurthi S."/>
        </authorList>
    </citation>
    <scope>NUCLEOTIDE SEQUENCE [LARGE SCALE GENOMIC DNA]</scope>
    <source>
        <strain evidence="1 2">T5054</strain>
    </source>
</reference>
<dbReference type="Proteomes" id="UP000189339">
    <property type="component" value="Unassembled WGS sequence"/>
</dbReference>
<dbReference type="AlphaFoldDB" id="A0A1V2DTW5"/>
<dbReference type="Gene3D" id="3.40.50.300">
    <property type="entry name" value="P-loop containing nucleotide triphosphate hydrolases"/>
    <property type="match status" value="1"/>
</dbReference>
<dbReference type="InterPro" id="IPR027417">
    <property type="entry name" value="P-loop_NTPase"/>
</dbReference>
<accession>A0A1V2DTW5</accession>
<protein>
    <recommendedName>
        <fullName evidence="3">Kinase</fullName>
    </recommendedName>
</protein>